<feature type="domain" description="C2H2-type" evidence="1">
    <location>
        <begin position="413"/>
        <end position="438"/>
    </location>
</feature>
<evidence type="ECO:0000313" key="2">
    <source>
        <dbReference type="EMBL" id="CDW27937.1"/>
    </source>
</evidence>
<feature type="domain" description="C2H2-type" evidence="1">
    <location>
        <begin position="459"/>
        <end position="483"/>
    </location>
</feature>
<name>A0A0K2TQI5_LEPSM</name>
<sequence>MASLAAEETSSLEKSGKLPCVALCKVEEKEVHPHMLDLVSRRSSPLPLVFSYSQVESNIMYYIAQNKHSPYVILFSQGEQSYLLLIPERSVSLLPPPGPSWAHLSLYYPKKTLKLCSLLLGNKEVEAHVPFNLDDFLGCVVNKRLIFLPQLKIKDLCHSNRLITGKPLISHVVSKNGLQVYDIDLNKRPIHVHLFHHLNDVSCVLKMSTRKKTLRHLRLFFLHFNYNLNTKKLESIIYHKSKGIEIKYIQAFLNVMKEIIRKSKGIVKFNLPSLTLINDPSQSIESNEQKLDNICSITKCPNEKPPSPSQSATSPPSFNYLDCDVPIASGRFFCPKCYGLKISYESIIDHLIQVEYKNELRAYVSSFYSSTQNKCVRSGCSKELSEEEMIQHIGLDHEVVIELFLKESKDAIKPCLIKDCSFVTLGIESVINHMIFIHYYENINQEIQWIQKSNSLSANQCPFYECQDFVMQDQLFLHYALEHGAYAHFMKRPWINDIELLAHYYEYMFFGHIKNKFRPRFVCDLLLCHNGLYFYNYWSYLLHLGISHYQDKLKYEMGKNRAGKCSYNVCGFSSSDTRVLQLHIGIYHNIILRIDSDLKKKHQKRFNNTLLKMYDNIWKFSDRQVFACDTQCFKTVTSLFNYLQEKSGGSVGCLICSCSFPVSPDSHKFYDHLLYHILSKEHIFNAHNYHDNPELQRFPISSSICNCCLVCDEEVNETHHLLETHHENVSNLGKFVQYCFLRHVNPITCSILEMSRFLEYLYRIETFVDEERTLMILCRLHEKGDGIKRDETILKTLSSISYYNCSRTPNLYTCFACPYFAGSYNEIKTHIDDPIHKKNVKGNRKRNFTKDFLKCEICHLYFFNSFSFIEIHRHCKFHLKHEFRVTKEHNLFPGKKKITRKEVYQCYICAIELKDTQIVEFHIQSVNHIELRKIADAYYLHCSELSISPVTCELKHLKSFLALYTSVNEHRKVCNLLKRIHSGVDLLKIYLDHNNCHDKEISNDLISIED</sequence>
<evidence type="ECO:0000259" key="1">
    <source>
        <dbReference type="SMART" id="SM00355"/>
    </source>
</evidence>
<organism evidence="2">
    <name type="scientific">Lepeophtheirus salmonis</name>
    <name type="common">Salmon louse</name>
    <name type="synonym">Caligus salmonis</name>
    <dbReference type="NCBI Taxonomy" id="72036"/>
    <lineage>
        <taxon>Eukaryota</taxon>
        <taxon>Metazoa</taxon>
        <taxon>Ecdysozoa</taxon>
        <taxon>Arthropoda</taxon>
        <taxon>Crustacea</taxon>
        <taxon>Multicrustacea</taxon>
        <taxon>Hexanauplia</taxon>
        <taxon>Copepoda</taxon>
        <taxon>Siphonostomatoida</taxon>
        <taxon>Caligidae</taxon>
        <taxon>Lepeophtheirus</taxon>
    </lineage>
</organism>
<feature type="domain" description="C2H2-type" evidence="1">
    <location>
        <begin position="563"/>
        <end position="588"/>
    </location>
</feature>
<dbReference type="AlphaFoldDB" id="A0A0K2TQI5"/>
<dbReference type="EMBL" id="HACA01010576">
    <property type="protein sequence ID" value="CDW27937.1"/>
    <property type="molecule type" value="Transcribed_RNA"/>
</dbReference>
<dbReference type="SMART" id="SM00355">
    <property type="entry name" value="ZnF_C2H2"/>
    <property type="match status" value="8"/>
</dbReference>
<reference evidence="2" key="1">
    <citation type="submission" date="2014-05" db="EMBL/GenBank/DDBJ databases">
        <authorList>
            <person name="Chronopoulou M."/>
        </authorList>
    </citation>
    <scope>NUCLEOTIDE SEQUENCE</scope>
    <source>
        <tissue evidence="2">Whole organism</tissue>
    </source>
</reference>
<proteinExistence type="predicted"/>
<feature type="domain" description="C2H2-type" evidence="1">
    <location>
        <begin position="373"/>
        <end position="397"/>
    </location>
</feature>
<accession>A0A0K2TQI5</accession>
<feature type="domain" description="C2H2-type" evidence="1">
    <location>
        <begin position="521"/>
        <end position="548"/>
    </location>
</feature>
<dbReference type="InterPro" id="IPR013087">
    <property type="entry name" value="Znf_C2H2_type"/>
</dbReference>
<feature type="domain" description="C2H2-type" evidence="1">
    <location>
        <begin position="904"/>
        <end position="928"/>
    </location>
</feature>
<feature type="domain" description="C2H2-type" evidence="1">
    <location>
        <begin position="853"/>
        <end position="878"/>
    </location>
</feature>
<protein>
    <recommendedName>
        <fullName evidence="1">C2H2-type domain-containing protein</fullName>
    </recommendedName>
</protein>
<feature type="domain" description="C2H2-type" evidence="1">
    <location>
        <begin position="812"/>
        <end position="836"/>
    </location>
</feature>